<dbReference type="Pfam" id="PF03006">
    <property type="entry name" value="HlyIII"/>
    <property type="match status" value="1"/>
</dbReference>
<keyword evidence="3 5" id="KW-1133">Transmembrane helix</keyword>
<evidence type="ECO:0000256" key="5">
    <source>
        <dbReference type="SAM" id="Phobius"/>
    </source>
</evidence>
<feature type="transmembrane region" description="Helical" evidence="5">
    <location>
        <begin position="52"/>
        <end position="71"/>
    </location>
</feature>
<keyword evidence="2 5" id="KW-0812">Transmembrane</keyword>
<feature type="transmembrane region" description="Helical" evidence="5">
    <location>
        <begin position="197"/>
        <end position="214"/>
    </location>
</feature>
<evidence type="ECO:0000313" key="6">
    <source>
        <dbReference type="EMBL" id="SVB91161.1"/>
    </source>
</evidence>
<dbReference type="InterPro" id="IPR004254">
    <property type="entry name" value="AdipoR/HlyIII-related"/>
</dbReference>
<feature type="transmembrane region" description="Helical" evidence="5">
    <location>
        <begin position="164"/>
        <end position="185"/>
    </location>
</feature>
<keyword evidence="4 5" id="KW-0472">Membrane</keyword>
<proteinExistence type="predicted"/>
<evidence type="ECO:0000256" key="4">
    <source>
        <dbReference type="ARBA" id="ARBA00023136"/>
    </source>
</evidence>
<comment type="subcellular location">
    <subcellularLocation>
        <location evidence="1">Membrane</location>
        <topology evidence="1">Multi-pass membrane protein</topology>
    </subcellularLocation>
</comment>
<dbReference type="AlphaFoldDB" id="A0A382HXG6"/>
<protein>
    <recommendedName>
        <fullName evidence="7">Hemolysin III family channel protein</fullName>
    </recommendedName>
</protein>
<dbReference type="EMBL" id="UINC01063479">
    <property type="protein sequence ID" value="SVB91161.1"/>
    <property type="molecule type" value="Genomic_DNA"/>
</dbReference>
<accession>A0A382HXG6</accession>
<gene>
    <name evidence="6" type="ORF">METZ01_LOCUS244015</name>
</gene>
<dbReference type="GO" id="GO:0016020">
    <property type="term" value="C:membrane"/>
    <property type="evidence" value="ECO:0007669"/>
    <property type="project" value="UniProtKB-SubCell"/>
</dbReference>
<dbReference type="PANTHER" id="PTHR20855">
    <property type="entry name" value="ADIPOR/PROGESTIN RECEPTOR-RELATED"/>
    <property type="match status" value="1"/>
</dbReference>
<evidence type="ECO:0000256" key="3">
    <source>
        <dbReference type="ARBA" id="ARBA00022989"/>
    </source>
</evidence>
<feature type="transmembrane region" description="Helical" evidence="5">
    <location>
        <begin position="138"/>
        <end position="158"/>
    </location>
</feature>
<evidence type="ECO:0000256" key="2">
    <source>
        <dbReference type="ARBA" id="ARBA00022692"/>
    </source>
</evidence>
<feature type="transmembrane region" description="Helical" evidence="5">
    <location>
        <begin position="83"/>
        <end position="105"/>
    </location>
</feature>
<evidence type="ECO:0008006" key="7">
    <source>
        <dbReference type="Google" id="ProtNLM"/>
    </source>
</evidence>
<evidence type="ECO:0000256" key="1">
    <source>
        <dbReference type="ARBA" id="ARBA00004141"/>
    </source>
</evidence>
<sequence length="215" mass="25073">MLESLKHRIQETKKEELWNTLSHSIGLILSIVGAPILFYYDQHITLLSTWSIIFYVFGLILVYLASSLYHFTTNSILKEKFRIFDHISIYYLIAGSYAPVCLITLYDGQGLFVFLTVTALALFGTFFKIFLTGKFEFLFLLLYLVMGWLIVIEFNNILLYIDLYGVYLMVLGGVCYTLGVIFYSLDKLKYSHTIWHLFVLMGSISHYFMILFYII</sequence>
<feature type="transmembrane region" description="Helical" evidence="5">
    <location>
        <begin position="21"/>
        <end position="40"/>
    </location>
</feature>
<feature type="transmembrane region" description="Helical" evidence="5">
    <location>
        <begin position="111"/>
        <end position="131"/>
    </location>
</feature>
<organism evidence="6">
    <name type="scientific">marine metagenome</name>
    <dbReference type="NCBI Taxonomy" id="408172"/>
    <lineage>
        <taxon>unclassified sequences</taxon>
        <taxon>metagenomes</taxon>
        <taxon>ecological metagenomes</taxon>
    </lineage>
</organism>
<dbReference type="PANTHER" id="PTHR20855:SF3">
    <property type="entry name" value="LD03007P"/>
    <property type="match status" value="1"/>
</dbReference>
<name>A0A382HXG6_9ZZZZ</name>
<reference evidence="6" key="1">
    <citation type="submission" date="2018-05" db="EMBL/GenBank/DDBJ databases">
        <authorList>
            <person name="Lanie J.A."/>
            <person name="Ng W.-L."/>
            <person name="Kazmierczak K.M."/>
            <person name="Andrzejewski T.M."/>
            <person name="Davidsen T.M."/>
            <person name="Wayne K.J."/>
            <person name="Tettelin H."/>
            <person name="Glass J.I."/>
            <person name="Rusch D."/>
            <person name="Podicherti R."/>
            <person name="Tsui H.-C.T."/>
            <person name="Winkler M.E."/>
        </authorList>
    </citation>
    <scope>NUCLEOTIDE SEQUENCE</scope>
</reference>